<dbReference type="Proteomes" id="UP001163324">
    <property type="component" value="Chromosome 1"/>
</dbReference>
<gene>
    <name evidence="1" type="ORF">N3K66_001372</name>
</gene>
<name>A0ACC0VFF2_9HYPO</name>
<organism evidence="1 2">
    <name type="scientific">Trichothecium roseum</name>
    <dbReference type="NCBI Taxonomy" id="47278"/>
    <lineage>
        <taxon>Eukaryota</taxon>
        <taxon>Fungi</taxon>
        <taxon>Dikarya</taxon>
        <taxon>Ascomycota</taxon>
        <taxon>Pezizomycotina</taxon>
        <taxon>Sordariomycetes</taxon>
        <taxon>Hypocreomycetidae</taxon>
        <taxon>Hypocreales</taxon>
        <taxon>Hypocreales incertae sedis</taxon>
        <taxon>Trichothecium</taxon>
    </lineage>
</organism>
<evidence type="ECO:0000313" key="1">
    <source>
        <dbReference type="EMBL" id="KAI9904843.1"/>
    </source>
</evidence>
<evidence type="ECO:0000313" key="2">
    <source>
        <dbReference type="Proteomes" id="UP001163324"/>
    </source>
</evidence>
<dbReference type="EMBL" id="CM047940">
    <property type="protein sequence ID" value="KAI9904843.1"/>
    <property type="molecule type" value="Genomic_DNA"/>
</dbReference>
<protein>
    <submittedName>
        <fullName evidence="1">Uncharacterized protein</fullName>
    </submittedName>
</protein>
<sequence length="589" mass="65110">MASQFPSMQPLYQSALSLDTSHTHKYFEDDEGNVLDDNILDQSGVDSGLELSPPMLDSRRDSFAVGAPLFSPKAEDWAAVDMQSVPSNNPFLEPQNSNNPFLRLDQNQAAAFGQQGNSWAFPQSDNHSVFGISGPMPFGNGHMFSALASNQSMPPSPQKNNVAAINAGNKTRPSTPAIRSHNELRRGDGIRKKNSRFEIPADRNLGNIDYLISQTSDENEIKELKQQKRLLRNRQAALDSRQRKKQHTERLEDEKKQYTAVITDLEEENAHLKARMEALLIDKQNIEGYASNLTMERDEMIRAHTTETGDLRKKINVLTEHVQRLEMNDNSHKPDAFSTAFDDMTIGGWDHTDFINDYPVKPEPEPEMTIIPAKKNTNAVADSGKTESQQGGLLFMLFLVGAFVMSSRSTPAIPRVSEDVRAASATLLDNVLKDAGLGAQPTHVQPIAPQASGSWNNPTASMGMGDGHVDTVAPSALGDLGDSLTRPSQEQTNEQLFSLSPAQYNGVSNQDFLQQHQPSERFMSRGRRSLADALSNMRTADKQNGAADVYTRSLLWDQIPRDVVRNFAKMVAECNNAQNDGQQCNEATS</sequence>
<keyword evidence="2" id="KW-1185">Reference proteome</keyword>
<proteinExistence type="predicted"/>
<accession>A0ACC0VFF2</accession>
<comment type="caution">
    <text evidence="1">The sequence shown here is derived from an EMBL/GenBank/DDBJ whole genome shotgun (WGS) entry which is preliminary data.</text>
</comment>
<reference evidence="1" key="1">
    <citation type="submission" date="2022-10" db="EMBL/GenBank/DDBJ databases">
        <title>Complete Genome of Trichothecium roseum strain YXFP-22015, a Plant Pathogen Isolated from Citrus.</title>
        <authorList>
            <person name="Wang Y."/>
            <person name="Zhu L."/>
        </authorList>
    </citation>
    <scope>NUCLEOTIDE SEQUENCE</scope>
    <source>
        <strain evidence="1">YXFP-22015</strain>
    </source>
</reference>